<evidence type="ECO:0000313" key="3">
    <source>
        <dbReference type="Proteomes" id="UP000253919"/>
    </source>
</evidence>
<dbReference type="RefSeq" id="WP_115375403.1">
    <property type="nucleotide sequence ID" value="NZ_QASA01000001.1"/>
</dbReference>
<dbReference type="PANTHER" id="PTHR12110">
    <property type="entry name" value="HYDROXYPYRUVATE ISOMERASE"/>
    <property type="match status" value="1"/>
</dbReference>
<gene>
    <name evidence="2" type="ORF">AHMF7616_00190</name>
</gene>
<proteinExistence type="predicted"/>
<dbReference type="InterPro" id="IPR013022">
    <property type="entry name" value="Xyl_isomerase-like_TIM-brl"/>
</dbReference>
<dbReference type="InterPro" id="IPR050312">
    <property type="entry name" value="IolE/XylAMocC-like"/>
</dbReference>
<evidence type="ECO:0000313" key="2">
    <source>
        <dbReference type="EMBL" id="RDC61610.1"/>
    </source>
</evidence>
<evidence type="ECO:0000259" key="1">
    <source>
        <dbReference type="Pfam" id="PF01261"/>
    </source>
</evidence>
<sequence length="294" mass="32710">MLPQNLFTRRQLIKRSALVAGLVTIAPWWTLLSAGKLKKYKISTCDWSIDKGSKVEAMALAKKIGLDGVQVSLGTVENNMHLRLPEIQKAYKEAAKKYGVQVSSLAIGELNNVPYKSEPITEEWVSDSIDVAQAMGCKVILLAFFHKGDLRGDKAGVQEVIRRLKKVAPKAEKAGIILGIESWLSAQEHLDIIQAVGSKNVRVYYDVANSTQMGYNIYEEMSQLGKEYICEVHAKENGYLLGQGKVDFVRVKKILDDMDYEGWVIIEGAVPEGADPFQSYVANNKYLRSVLNKA</sequence>
<feature type="domain" description="Xylose isomerase-like TIM barrel" evidence="1">
    <location>
        <begin position="59"/>
        <end position="276"/>
    </location>
</feature>
<dbReference type="SUPFAM" id="SSF51658">
    <property type="entry name" value="Xylose isomerase-like"/>
    <property type="match status" value="1"/>
</dbReference>
<protein>
    <recommendedName>
        <fullName evidence="1">Xylose isomerase-like TIM barrel domain-containing protein</fullName>
    </recommendedName>
</protein>
<dbReference type="Gene3D" id="3.20.20.150">
    <property type="entry name" value="Divalent-metal-dependent TIM barrel enzymes"/>
    <property type="match status" value="1"/>
</dbReference>
<dbReference type="EMBL" id="QASA01000001">
    <property type="protein sequence ID" value="RDC61610.1"/>
    <property type="molecule type" value="Genomic_DNA"/>
</dbReference>
<comment type="caution">
    <text evidence="2">The sequence shown here is derived from an EMBL/GenBank/DDBJ whole genome shotgun (WGS) entry which is preliminary data.</text>
</comment>
<organism evidence="2 3">
    <name type="scientific">Adhaeribacter pallidiroseus</name>
    <dbReference type="NCBI Taxonomy" id="2072847"/>
    <lineage>
        <taxon>Bacteria</taxon>
        <taxon>Pseudomonadati</taxon>
        <taxon>Bacteroidota</taxon>
        <taxon>Cytophagia</taxon>
        <taxon>Cytophagales</taxon>
        <taxon>Hymenobacteraceae</taxon>
        <taxon>Adhaeribacter</taxon>
    </lineage>
</organism>
<dbReference type="InterPro" id="IPR036237">
    <property type="entry name" value="Xyl_isomerase-like_sf"/>
</dbReference>
<name>A0A369QBA9_9BACT</name>
<dbReference type="Pfam" id="PF01261">
    <property type="entry name" value="AP_endonuc_2"/>
    <property type="match status" value="1"/>
</dbReference>
<dbReference type="AlphaFoldDB" id="A0A369QBA9"/>
<dbReference type="PANTHER" id="PTHR12110:SF53">
    <property type="entry name" value="BLR5974 PROTEIN"/>
    <property type="match status" value="1"/>
</dbReference>
<keyword evidence="3" id="KW-1185">Reference proteome</keyword>
<dbReference type="Proteomes" id="UP000253919">
    <property type="component" value="Unassembled WGS sequence"/>
</dbReference>
<dbReference type="PROSITE" id="PS51318">
    <property type="entry name" value="TAT"/>
    <property type="match status" value="1"/>
</dbReference>
<reference evidence="2 3" key="1">
    <citation type="submission" date="2018-04" db="EMBL/GenBank/DDBJ databases">
        <title>Adhaeribacter sp. HMF7616 genome sequencing and assembly.</title>
        <authorList>
            <person name="Kang H."/>
            <person name="Kang J."/>
            <person name="Cha I."/>
            <person name="Kim H."/>
            <person name="Joh K."/>
        </authorList>
    </citation>
    <scope>NUCLEOTIDE SEQUENCE [LARGE SCALE GENOMIC DNA]</scope>
    <source>
        <strain evidence="2 3">HMF7616</strain>
    </source>
</reference>
<dbReference type="InterPro" id="IPR006311">
    <property type="entry name" value="TAT_signal"/>
</dbReference>
<accession>A0A369QBA9</accession>
<dbReference type="OrthoDB" id="1411356at2"/>